<reference evidence="3" key="3">
    <citation type="submission" date="2015-06" db="UniProtKB">
        <authorList>
            <consortium name="EnsemblProtists"/>
        </authorList>
    </citation>
    <scope>IDENTIFICATION</scope>
</reference>
<dbReference type="Pfam" id="PF00023">
    <property type="entry name" value="Ank"/>
    <property type="match status" value="1"/>
</dbReference>
<dbReference type="PaxDb" id="55529-EKX45391"/>
<dbReference type="PROSITE" id="PS50297">
    <property type="entry name" value="ANK_REP_REGION"/>
    <property type="match status" value="1"/>
</dbReference>
<dbReference type="Proteomes" id="UP000011087">
    <property type="component" value="Unassembled WGS sequence"/>
</dbReference>
<evidence type="ECO:0000313" key="4">
    <source>
        <dbReference type="Proteomes" id="UP000011087"/>
    </source>
</evidence>
<dbReference type="InterPro" id="IPR036770">
    <property type="entry name" value="Ankyrin_rpt-contain_sf"/>
</dbReference>
<dbReference type="EMBL" id="JH992999">
    <property type="protein sequence ID" value="EKX45391.1"/>
    <property type="molecule type" value="Genomic_DNA"/>
</dbReference>
<feature type="repeat" description="ANK" evidence="1">
    <location>
        <begin position="140"/>
        <end position="163"/>
    </location>
</feature>
<dbReference type="SUPFAM" id="SSF48403">
    <property type="entry name" value="Ankyrin repeat"/>
    <property type="match status" value="1"/>
</dbReference>
<dbReference type="Gene3D" id="1.25.40.20">
    <property type="entry name" value="Ankyrin repeat-containing domain"/>
    <property type="match status" value="1"/>
</dbReference>
<evidence type="ECO:0000313" key="3">
    <source>
        <dbReference type="EnsemblProtists" id="EKX45391"/>
    </source>
</evidence>
<dbReference type="KEGG" id="gtt:GUITHDRAFT_108659"/>
<gene>
    <name evidence="2" type="ORF">GUITHDRAFT_108659</name>
</gene>
<dbReference type="AlphaFoldDB" id="L1JA48"/>
<reference evidence="4" key="2">
    <citation type="submission" date="2012-11" db="EMBL/GenBank/DDBJ databases">
        <authorList>
            <person name="Kuo A."/>
            <person name="Curtis B.A."/>
            <person name="Tanifuji G."/>
            <person name="Burki F."/>
            <person name="Gruber A."/>
            <person name="Irimia M."/>
            <person name="Maruyama S."/>
            <person name="Arias M.C."/>
            <person name="Ball S.G."/>
            <person name="Gile G.H."/>
            <person name="Hirakawa Y."/>
            <person name="Hopkins J.F."/>
            <person name="Rensing S.A."/>
            <person name="Schmutz J."/>
            <person name="Symeonidi A."/>
            <person name="Elias M."/>
            <person name="Eveleigh R.J."/>
            <person name="Herman E.K."/>
            <person name="Klute M.J."/>
            <person name="Nakayama T."/>
            <person name="Obornik M."/>
            <person name="Reyes-Prieto A."/>
            <person name="Armbrust E.V."/>
            <person name="Aves S.J."/>
            <person name="Beiko R.G."/>
            <person name="Coutinho P."/>
            <person name="Dacks J.B."/>
            <person name="Durnford D.G."/>
            <person name="Fast N.M."/>
            <person name="Green B.R."/>
            <person name="Grisdale C."/>
            <person name="Hempe F."/>
            <person name="Henrissat B."/>
            <person name="Hoppner M.P."/>
            <person name="Ishida K.-I."/>
            <person name="Kim E."/>
            <person name="Koreny L."/>
            <person name="Kroth P.G."/>
            <person name="Liu Y."/>
            <person name="Malik S.-B."/>
            <person name="Maier U.G."/>
            <person name="McRose D."/>
            <person name="Mock T."/>
            <person name="Neilson J.A."/>
            <person name="Onodera N.T."/>
            <person name="Poole A.M."/>
            <person name="Pritham E.J."/>
            <person name="Richards T.A."/>
            <person name="Rocap G."/>
            <person name="Roy S.W."/>
            <person name="Sarai C."/>
            <person name="Schaack S."/>
            <person name="Shirato S."/>
            <person name="Slamovits C.H."/>
            <person name="Spencer D.F."/>
            <person name="Suzuki S."/>
            <person name="Worden A.Z."/>
            <person name="Zauner S."/>
            <person name="Barry K."/>
            <person name="Bell C."/>
            <person name="Bharti A.K."/>
            <person name="Crow J.A."/>
            <person name="Grimwood J."/>
            <person name="Kramer R."/>
            <person name="Lindquist E."/>
            <person name="Lucas S."/>
            <person name="Salamov A."/>
            <person name="McFadden G.I."/>
            <person name="Lane C.E."/>
            <person name="Keeling P.J."/>
            <person name="Gray M.W."/>
            <person name="Grigoriev I.V."/>
            <person name="Archibald J.M."/>
        </authorList>
    </citation>
    <scope>NUCLEOTIDE SEQUENCE</scope>
    <source>
        <strain evidence="4">CCMP2712</strain>
    </source>
</reference>
<dbReference type="HOGENOM" id="CLU_1392534_0_0_1"/>
<organism evidence="2">
    <name type="scientific">Guillardia theta (strain CCMP2712)</name>
    <name type="common">Cryptophyte</name>
    <dbReference type="NCBI Taxonomy" id="905079"/>
    <lineage>
        <taxon>Eukaryota</taxon>
        <taxon>Cryptophyceae</taxon>
        <taxon>Pyrenomonadales</taxon>
        <taxon>Geminigeraceae</taxon>
        <taxon>Guillardia</taxon>
    </lineage>
</organism>
<keyword evidence="4" id="KW-1185">Reference proteome</keyword>
<accession>L1JA48</accession>
<dbReference type="SMART" id="SM00248">
    <property type="entry name" value="ANK"/>
    <property type="match status" value="1"/>
</dbReference>
<proteinExistence type="predicted"/>
<keyword evidence="1" id="KW-0040">ANK repeat</keyword>
<sequence length="196" mass="21913">MSASLLCNLRETTDKLIYGLSLPRQAAGMANDSTDVTEIAVLLMQAERMPENLGDVLDDIIFLGQGLQSILALSASRVTCVIERIVQRSSRSPKTSITHAEKERRKALLVAILTRSLQRLEEWMSEFANKPDVNFTVGRDRYTPLMLAAMRGDMEVVRILVEKMKANKHAKTYRGDKSAADLAEDEEIKRYLSAQG</sequence>
<evidence type="ECO:0000313" key="2">
    <source>
        <dbReference type="EMBL" id="EKX45391.1"/>
    </source>
</evidence>
<evidence type="ECO:0000256" key="1">
    <source>
        <dbReference type="PROSITE-ProRule" id="PRU00023"/>
    </source>
</evidence>
<dbReference type="OrthoDB" id="10057496at2759"/>
<name>L1JA48_GUITC</name>
<dbReference type="InterPro" id="IPR002110">
    <property type="entry name" value="Ankyrin_rpt"/>
</dbReference>
<reference evidence="2 4" key="1">
    <citation type="journal article" date="2012" name="Nature">
        <title>Algal genomes reveal evolutionary mosaicism and the fate of nucleomorphs.</title>
        <authorList>
            <consortium name="DOE Joint Genome Institute"/>
            <person name="Curtis B.A."/>
            <person name="Tanifuji G."/>
            <person name="Burki F."/>
            <person name="Gruber A."/>
            <person name="Irimia M."/>
            <person name="Maruyama S."/>
            <person name="Arias M.C."/>
            <person name="Ball S.G."/>
            <person name="Gile G.H."/>
            <person name="Hirakawa Y."/>
            <person name="Hopkins J.F."/>
            <person name="Kuo A."/>
            <person name="Rensing S.A."/>
            <person name="Schmutz J."/>
            <person name="Symeonidi A."/>
            <person name="Elias M."/>
            <person name="Eveleigh R.J."/>
            <person name="Herman E.K."/>
            <person name="Klute M.J."/>
            <person name="Nakayama T."/>
            <person name="Obornik M."/>
            <person name="Reyes-Prieto A."/>
            <person name="Armbrust E.V."/>
            <person name="Aves S.J."/>
            <person name="Beiko R.G."/>
            <person name="Coutinho P."/>
            <person name="Dacks J.B."/>
            <person name="Durnford D.G."/>
            <person name="Fast N.M."/>
            <person name="Green B.R."/>
            <person name="Grisdale C.J."/>
            <person name="Hempel F."/>
            <person name="Henrissat B."/>
            <person name="Hoppner M.P."/>
            <person name="Ishida K."/>
            <person name="Kim E."/>
            <person name="Koreny L."/>
            <person name="Kroth P.G."/>
            <person name="Liu Y."/>
            <person name="Malik S.B."/>
            <person name="Maier U.G."/>
            <person name="McRose D."/>
            <person name="Mock T."/>
            <person name="Neilson J.A."/>
            <person name="Onodera N.T."/>
            <person name="Poole A.M."/>
            <person name="Pritham E.J."/>
            <person name="Richards T.A."/>
            <person name="Rocap G."/>
            <person name="Roy S.W."/>
            <person name="Sarai C."/>
            <person name="Schaack S."/>
            <person name="Shirato S."/>
            <person name="Slamovits C.H."/>
            <person name="Spencer D.F."/>
            <person name="Suzuki S."/>
            <person name="Worden A.Z."/>
            <person name="Zauner S."/>
            <person name="Barry K."/>
            <person name="Bell C."/>
            <person name="Bharti A.K."/>
            <person name="Crow J.A."/>
            <person name="Grimwood J."/>
            <person name="Kramer R."/>
            <person name="Lindquist E."/>
            <person name="Lucas S."/>
            <person name="Salamov A."/>
            <person name="McFadden G.I."/>
            <person name="Lane C.E."/>
            <person name="Keeling P.J."/>
            <person name="Gray M.W."/>
            <person name="Grigoriev I.V."/>
            <person name="Archibald J.M."/>
        </authorList>
    </citation>
    <scope>NUCLEOTIDE SEQUENCE</scope>
    <source>
        <strain evidence="2 4">CCMP2712</strain>
    </source>
</reference>
<dbReference type="EnsemblProtists" id="EKX45391">
    <property type="protein sequence ID" value="EKX45391"/>
    <property type="gene ID" value="GUITHDRAFT_108659"/>
</dbReference>
<dbReference type="GeneID" id="17302015"/>
<protein>
    <submittedName>
        <fullName evidence="2 3">Uncharacterized protein</fullName>
    </submittedName>
</protein>
<dbReference type="PROSITE" id="PS50088">
    <property type="entry name" value="ANK_REPEAT"/>
    <property type="match status" value="1"/>
</dbReference>
<dbReference type="RefSeq" id="XP_005832371.1">
    <property type="nucleotide sequence ID" value="XM_005832314.1"/>
</dbReference>